<gene>
    <name evidence="3" type="ORF">S03H2_31539</name>
</gene>
<comment type="caution">
    <text evidence="3">The sequence shown here is derived from an EMBL/GenBank/DDBJ whole genome shotgun (WGS) entry which is preliminary data.</text>
</comment>
<dbReference type="InterPro" id="IPR036188">
    <property type="entry name" value="FAD/NAD-bd_sf"/>
</dbReference>
<keyword evidence="1" id="KW-0520">NAD</keyword>
<accession>X1H5T8</accession>
<dbReference type="Pfam" id="PF07992">
    <property type="entry name" value="Pyr_redox_2"/>
    <property type="match status" value="1"/>
</dbReference>
<dbReference type="InterPro" id="IPR023753">
    <property type="entry name" value="FAD/NAD-binding_dom"/>
</dbReference>
<dbReference type="EMBL" id="BARU01019128">
    <property type="protein sequence ID" value="GAH49224.1"/>
    <property type="molecule type" value="Genomic_DNA"/>
</dbReference>
<dbReference type="PANTHER" id="PTHR22912:SF217">
    <property type="entry name" value="DIHYDROLIPOYL DEHYDROGENASE"/>
    <property type="match status" value="1"/>
</dbReference>
<evidence type="ECO:0000256" key="1">
    <source>
        <dbReference type="ARBA" id="ARBA00023027"/>
    </source>
</evidence>
<evidence type="ECO:0000313" key="3">
    <source>
        <dbReference type="EMBL" id="GAH49224.1"/>
    </source>
</evidence>
<evidence type="ECO:0000259" key="2">
    <source>
        <dbReference type="Pfam" id="PF07992"/>
    </source>
</evidence>
<dbReference type="GO" id="GO:0050660">
    <property type="term" value="F:flavin adenine dinucleotide binding"/>
    <property type="evidence" value="ECO:0007669"/>
    <property type="project" value="TreeGrafter"/>
</dbReference>
<name>X1H5T8_9ZZZZ</name>
<dbReference type="PRINTS" id="PR00411">
    <property type="entry name" value="PNDRDTASEI"/>
</dbReference>
<feature type="non-terminal residue" evidence="3">
    <location>
        <position position="1"/>
    </location>
</feature>
<dbReference type="GO" id="GO:0006103">
    <property type="term" value="P:2-oxoglutarate metabolic process"/>
    <property type="evidence" value="ECO:0007669"/>
    <property type="project" value="TreeGrafter"/>
</dbReference>
<dbReference type="InterPro" id="IPR050151">
    <property type="entry name" value="Class-I_Pyr_Nuc-Dis_Oxidored"/>
</dbReference>
<proteinExistence type="predicted"/>
<organism evidence="3">
    <name type="scientific">marine sediment metagenome</name>
    <dbReference type="NCBI Taxonomy" id="412755"/>
    <lineage>
        <taxon>unclassified sequences</taxon>
        <taxon>metagenomes</taxon>
        <taxon>ecological metagenomes</taxon>
    </lineage>
</organism>
<dbReference type="Gene3D" id="3.50.50.60">
    <property type="entry name" value="FAD/NAD(P)-binding domain"/>
    <property type="match status" value="1"/>
</dbReference>
<dbReference type="SUPFAM" id="SSF51905">
    <property type="entry name" value="FAD/NAD(P)-binding domain"/>
    <property type="match status" value="1"/>
</dbReference>
<sequence length="117" mass="12780">KKDYETKNILIATGSSPAVPPIKGIDSSKVLDSTAILELNKIPESIAIVGAGAIGLEFAYFFNKMGTEVKIIEMLPHIAYQIDTEISSYLLKSLENEGIDFALASKVTKIDKNDEIY</sequence>
<dbReference type="PANTHER" id="PTHR22912">
    <property type="entry name" value="DISULFIDE OXIDOREDUCTASE"/>
    <property type="match status" value="1"/>
</dbReference>
<dbReference type="PRINTS" id="PR00368">
    <property type="entry name" value="FADPNR"/>
</dbReference>
<reference evidence="3" key="1">
    <citation type="journal article" date="2014" name="Front. Microbiol.">
        <title>High frequency of phylogenetically diverse reductive dehalogenase-homologous genes in deep subseafloor sedimentary metagenomes.</title>
        <authorList>
            <person name="Kawai M."/>
            <person name="Futagami T."/>
            <person name="Toyoda A."/>
            <person name="Takaki Y."/>
            <person name="Nishi S."/>
            <person name="Hori S."/>
            <person name="Arai W."/>
            <person name="Tsubouchi T."/>
            <person name="Morono Y."/>
            <person name="Uchiyama I."/>
            <person name="Ito T."/>
            <person name="Fujiyama A."/>
            <person name="Inagaki F."/>
            <person name="Takami H."/>
        </authorList>
    </citation>
    <scope>NUCLEOTIDE SEQUENCE</scope>
    <source>
        <strain evidence="3">Expedition CK06-06</strain>
    </source>
</reference>
<dbReference type="GO" id="GO:0004148">
    <property type="term" value="F:dihydrolipoyl dehydrogenase (NADH) activity"/>
    <property type="evidence" value="ECO:0007669"/>
    <property type="project" value="TreeGrafter"/>
</dbReference>
<feature type="domain" description="FAD/NAD(P)-binding" evidence="2">
    <location>
        <begin position="2"/>
        <end position="115"/>
    </location>
</feature>
<dbReference type="AlphaFoldDB" id="X1H5T8"/>
<protein>
    <recommendedName>
        <fullName evidence="2">FAD/NAD(P)-binding domain-containing protein</fullName>
    </recommendedName>
</protein>